<reference evidence="1" key="1">
    <citation type="submission" date="2017-10" db="EMBL/GenBank/DDBJ databases">
        <title>Draft genome sequence of the planktic cyanobacteria Tychonema bourrellyi isolated from alpine lentic freshwater.</title>
        <authorList>
            <person name="Tett A."/>
            <person name="Armanini F."/>
            <person name="Asnicar F."/>
            <person name="Boscaini A."/>
            <person name="Pasolli E."/>
            <person name="Zolfo M."/>
            <person name="Donati C."/>
            <person name="Salmaso N."/>
            <person name="Segata N."/>
        </authorList>
    </citation>
    <scope>NUCLEOTIDE SEQUENCE</scope>
    <source>
        <strain evidence="1">FEM_GT703</strain>
    </source>
</reference>
<evidence type="ECO:0008006" key="3">
    <source>
        <dbReference type="Google" id="ProtNLM"/>
    </source>
</evidence>
<name>A0A2G4EZ39_9CYAN</name>
<dbReference type="AlphaFoldDB" id="A0A2G4EZ39"/>
<sequence>MQELRTPTKETGFLTESVDCKDGKIWIQRDRTEAGIGNELVAAGVPKEDIVLAFKAPYVRQFTEFAVG</sequence>
<dbReference type="InterPro" id="IPR035943">
    <property type="entry name" value="XisI-like_sf"/>
</dbReference>
<dbReference type="EMBL" id="NXIB02000078">
    <property type="protein sequence ID" value="PHX54782.1"/>
    <property type="molecule type" value="Genomic_DNA"/>
</dbReference>
<protein>
    <recommendedName>
        <fullName evidence="3">XisI protein</fullName>
    </recommendedName>
</protein>
<organism evidence="1 2">
    <name type="scientific">Tychonema bourrellyi FEM_GT703</name>
    <dbReference type="NCBI Taxonomy" id="2040638"/>
    <lineage>
        <taxon>Bacteria</taxon>
        <taxon>Bacillati</taxon>
        <taxon>Cyanobacteriota</taxon>
        <taxon>Cyanophyceae</taxon>
        <taxon>Oscillatoriophycideae</taxon>
        <taxon>Oscillatoriales</taxon>
        <taxon>Microcoleaceae</taxon>
        <taxon>Tychonema</taxon>
    </lineage>
</organism>
<proteinExistence type="predicted"/>
<dbReference type="Proteomes" id="UP000226442">
    <property type="component" value="Unassembled WGS sequence"/>
</dbReference>
<dbReference type="SUPFAM" id="SSF143847">
    <property type="entry name" value="XisI-like"/>
    <property type="match status" value="1"/>
</dbReference>
<dbReference type="OrthoDB" id="467081at2"/>
<dbReference type="Gene3D" id="3.30.310.110">
    <property type="entry name" value="XisI-like"/>
    <property type="match status" value="1"/>
</dbReference>
<dbReference type="Pfam" id="PF08869">
    <property type="entry name" value="XisI"/>
    <property type="match status" value="1"/>
</dbReference>
<accession>A0A2G4EZ39</accession>
<comment type="caution">
    <text evidence="1">The sequence shown here is derived from an EMBL/GenBank/DDBJ whole genome shotgun (WGS) entry which is preliminary data.</text>
</comment>
<keyword evidence="2" id="KW-1185">Reference proteome</keyword>
<evidence type="ECO:0000313" key="1">
    <source>
        <dbReference type="EMBL" id="PHX54782.1"/>
    </source>
</evidence>
<dbReference type="InterPro" id="IPR014968">
    <property type="entry name" value="XisI"/>
</dbReference>
<evidence type="ECO:0000313" key="2">
    <source>
        <dbReference type="Proteomes" id="UP000226442"/>
    </source>
</evidence>
<gene>
    <name evidence="1" type="ORF">CP500_014265</name>
</gene>